<dbReference type="AlphaFoldDB" id="A0A366KDV5"/>
<dbReference type="Proteomes" id="UP000252345">
    <property type="component" value="Unassembled WGS sequence"/>
</dbReference>
<feature type="transmembrane region" description="Helical" evidence="1">
    <location>
        <begin position="221"/>
        <end position="239"/>
    </location>
</feature>
<sequence length="330" mass="35044">MRHSVPALIPLARQPPWQYSGESPYSFSAGEASMAYARGLSARGRHLIRLWLPTQPGAWAMALLPALGGLVLNGPSWRAILLLLAWILCYCAQFAISRWFFSRRAVRYQAPAAAYGGLTIAAGLALLACAPGLLRWVPAYLILGSLSFLAAHHHQERSLWGNATAVLAACGICPIAASLGGSPVAGPTLEHGWGGYWACRTNPGVNCFADGFFPREALGSAQAATLIFAIGEFGSVLFVKTMIRERGSRGYYLLSVAWSLILPAFMALAVPVLGVWPLLLAFAPTLRAALVPPLAPPRLPVKYVGLIEFASSAAVFALALAAGSVLELPL</sequence>
<proteinExistence type="predicted"/>
<feature type="transmembrane region" description="Helical" evidence="1">
    <location>
        <begin position="133"/>
        <end position="152"/>
    </location>
</feature>
<evidence type="ECO:0000313" key="2">
    <source>
        <dbReference type="EMBL" id="RBP99915.1"/>
    </source>
</evidence>
<name>A0A366KDV5_9BIFI</name>
<reference evidence="2 3" key="1">
    <citation type="submission" date="2017-10" db="EMBL/GenBank/DDBJ databases">
        <title>Bifidobacterium xylocopum sp. nov. and Bifidobacterium aemilianum sp. nov., from the carpenter bee (Xylocopa violacea) digestive tract.</title>
        <authorList>
            <person name="Alberoni D."/>
            <person name="Baffoni L."/>
            <person name="Di Gioia D."/>
            <person name="Gaggia F."/>
            <person name="Biavati B."/>
        </authorList>
    </citation>
    <scope>NUCLEOTIDE SEQUENCE [LARGE SCALE GENOMIC DNA]</scope>
    <source>
        <strain evidence="2 3">XV2</strain>
    </source>
</reference>
<feature type="transmembrane region" description="Helical" evidence="1">
    <location>
        <begin position="108"/>
        <end position="127"/>
    </location>
</feature>
<keyword evidence="1" id="KW-0472">Membrane</keyword>
<evidence type="ECO:0008006" key="4">
    <source>
        <dbReference type="Google" id="ProtNLM"/>
    </source>
</evidence>
<protein>
    <recommendedName>
        <fullName evidence="4">YwiC-like protein</fullName>
    </recommendedName>
</protein>
<feature type="transmembrane region" description="Helical" evidence="1">
    <location>
        <begin position="251"/>
        <end position="283"/>
    </location>
</feature>
<evidence type="ECO:0000256" key="1">
    <source>
        <dbReference type="SAM" id="Phobius"/>
    </source>
</evidence>
<evidence type="ECO:0000313" key="3">
    <source>
        <dbReference type="Proteomes" id="UP000252345"/>
    </source>
</evidence>
<comment type="caution">
    <text evidence="2">The sequence shown here is derived from an EMBL/GenBank/DDBJ whole genome shotgun (WGS) entry which is preliminary data.</text>
</comment>
<dbReference type="InterPro" id="IPR025576">
    <property type="entry name" value="YwiC"/>
</dbReference>
<dbReference type="EMBL" id="PDCH01000001">
    <property type="protein sequence ID" value="RBP99915.1"/>
    <property type="molecule type" value="Genomic_DNA"/>
</dbReference>
<keyword evidence="3" id="KW-1185">Reference proteome</keyword>
<feature type="transmembrane region" description="Helical" evidence="1">
    <location>
        <begin position="77"/>
        <end position="96"/>
    </location>
</feature>
<feature type="transmembrane region" description="Helical" evidence="1">
    <location>
        <begin position="50"/>
        <end position="71"/>
    </location>
</feature>
<keyword evidence="1" id="KW-1133">Transmembrane helix</keyword>
<feature type="transmembrane region" description="Helical" evidence="1">
    <location>
        <begin position="303"/>
        <end position="326"/>
    </location>
</feature>
<dbReference type="Pfam" id="PF14256">
    <property type="entry name" value="YwiC"/>
    <property type="match status" value="1"/>
</dbReference>
<feature type="transmembrane region" description="Helical" evidence="1">
    <location>
        <begin position="159"/>
        <end position="179"/>
    </location>
</feature>
<organism evidence="2 3">
    <name type="scientific">Bifidobacterium xylocopae</name>
    <dbReference type="NCBI Taxonomy" id="2493119"/>
    <lineage>
        <taxon>Bacteria</taxon>
        <taxon>Bacillati</taxon>
        <taxon>Actinomycetota</taxon>
        <taxon>Actinomycetes</taxon>
        <taxon>Bifidobacteriales</taxon>
        <taxon>Bifidobacteriaceae</taxon>
        <taxon>Bifidobacterium</taxon>
    </lineage>
</organism>
<gene>
    <name evidence="2" type="ORF">CRD59_00115</name>
</gene>
<accession>A0A366KDV5</accession>
<keyword evidence="1" id="KW-0812">Transmembrane</keyword>